<feature type="compositionally biased region" description="Polar residues" evidence="1">
    <location>
        <begin position="86"/>
        <end position="97"/>
    </location>
</feature>
<dbReference type="Proteomes" id="UP001150538">
    <property type="component" value="Unassembled WGS sequence"/>
</dbReference>
<feature type="compositionally biased region" description="Polar residues" evidence="1">
    <location>
        <begin position="803"/>
        <end position="815"/>
    </location>
</feature>
<feature type="compositionally biased region" description="Basic and acidic residues" evidence="1">
    <location>
        <begin position="98"/>
        <end position="107"/>
    </location>
</feature>
<feature type="compositionally biased region" description="Acidic residues" evidence="1">
    <location>
        <begin position="1053"/>
        <end position="1063"/>
    </location>
</feature>
<feature type="compositionally biased region" description="Polar residues" evidence="1">
    <location>
        <begin position="957"/>
        <end position="976"/>
    </location>
</feature>
<feature type="region of interest" description="Disordered" evidence="1">
    <location>
        <begin position="1339"/>
        <end position="1476"/>
    </location>
</feature>
<feature type="compositionally biased region" description="Low complexity" evidence="1">
    <location>
        <begin position="1270"/>
        <end position="1300"/>
    </location>
</feature>
<proteinExistence type="predicted"/>
<feature type="compositionally biased region" description="Low complexity" evidence="1">
    <location>
        <begin position="1453"/>
        <end position="1472"/>
    </location>
</feature>
<feature type="region of interest" description="Disordered" evidence="1">
    <location>
        <begin position="1112"/>
        <end position="1135"/>
    </location>
</feature>
<dbReference type="EMBL" id="JANBPU010000019">
    <property type="protein sequence ID" value="KAJ1919995.1"/>
    <property type="molecule type" value="Genomic_DNA"/>
</dbReference>
<feature type="region of interest" description="Disordered" evidence="1">
    <location>
        <begin position="214"/>
        <end position="295"/>
    </location>
</feature>
<feature type="region of interest" description="Disordered" evidence="1">
    <location>
        <begin position="1238"/>
        <end position="1319"/>
    </location>
</feature>
<feature type="compositionally biased region" description="Basic and acidic residues" evidence="1">
    <location>
        <begin position="334"/>
        <end position="346"/>
    </location>
</feature>
<reference evidence="2" key="1">
    <citation type="submission" date="2022-07" db="EMBL/GenBank/DDBJ databases">
        <title>Phylogenomic reconstructions and comparative analyses of Kickxellomycotina fungi.</title>
        <authorList>
            <person name="Reynolds N.K."/>
            <person name="Stajich J.E."/>
            <person name="Barry K."/>
            <person name="Grigoriev I.V."/>
            <person name="Crous P."/>
            <person name="Smith M.E."/>
        </authorList>
    </citation>
    <scope>NUCLEOTIDE SEQUENCE</scope>
    <source>
        <strain evidence="2">NBRC 100468</strain>
    </source>
</reference>
<sequence>MGFVDFFRRQRRQSRVGKESELQSLRNRRHSMHIPPNSEDSEEWLYVRASQDIPRQRPPPSIPQITKPCELQPTNDPDQFAKQKELQSMQDRPSSSLPRKDSVRHSLDTATARAGGGFEDNNKTQQGLRRRKSTLSRYFSMSNLRNSIRGGNGHAPSPSMPNVMDTVVMPKAPPPPLLYNSTSGLKTIKSRPSLYLPKLDLELSNSPEILKNFSQDIPPLPLLPTTGSKDKPKDTNSILPQQRSRNRTDSKKYSISWAEPTKEMEQLRNSTKGKDHIRSNPQNGPQHSDNSGYLLDSFNENVCSKNNDTNAHTGIATTASKINATQNVFSGYSNRREHTTSSDHNKPSQMGGHAQVVSNSSSFQSGVSLYGPKREQTNNSTYEDPEYTLPAALSETLNLELGIFRFSHEDSLHSVSPHHVTKSDDDADTAVATCSHKLPVDLGGGTDTPTLLRNSSSRALKLSSKSVGDFKSYRKELSPSEQSTIPFPAFSPSISNPGQDSTAFSVKDNISNSRDPLTLFTDLRRRLSTHTLGQTPKKTEETVSTPIKDMATRTSYLGLDLYLSDFDYREFVAKDFDKFAEDTVTTTTNKTSNGFGAEFTPKVQGQRDLRLSVDSDDYSESDSSSDSSDGDLSEEEEDVYSNPYSRSTTEHLQTSSRKTSSKPVPLTRKEVARKALEDELRAKEEAKRNEEQRTRRRELIKQRLAFERMKERHKRTIQEGSQVPAPGPTSLNTPISSQNGPMMPQPQLHMPMVNNSNSRSPSIKETTVGALVNSSGIASSMVAPSPLPMVQNPSSPHHMENPFVNNSAVSRSSAPFKQAKKGADSRQNRVSPVPRTLQIVHPHFQPHQQPKIIHNLMNQHSRTPSETFSPTSAATQSVSEAQQQSHTSSPSAQMGSTASSGSANQRMMGASQAHQTPGSKSPVPQAVVVPSSPSVKPPQHERISSFSTSSSFDSVSPRLSSDTDATRTQQQYNKHSALSMAGPTKLPDNASIDNTSVRLPSPRSASTTSTTSYDSSQDTNGSTAKRVRFRETVSVVFNSRTCSSNAISRECSDSENNDDDDKSFEDRITRPSSAVMIPSAVHYPSSFVIDSSDDDSEDDDVVDGAFGQVSHLGADDDSVFDGQGEQGRGFHSIELERAKTSTRKSFRESCISGWRHIVEKQPLRDREAEWQRALKLQKERRLQERELLKQSGQLGDSEDSEDDQNIYATSYHQKRPSSVASVRNSSFQLMYETNIQVENGHYPTPNHNAQHGSANFSKSIPRVSTPTGITLSTALSRQQQQQGGTSSSTPSDTGSLTPPTHDGIQNLRLGGGNRGIEQKNGEYFPTVQTKHISAGISANHLSSEETTPVTNEQPKYHFSGVKADPSRISTDISDDDDDELPLSMLTVSSSSSNSHSDYKPTSPSVISEIKPQSPQKVSKFRWIGGRDKPKRSNSITSSPQYSTATNVVSDKGNTNPSISNTINSPPTSSHSTRSGRKMFGAFPRVFGIKSA</sequence>
<comment type="caution">
    <text evidence="2">The sequence shown here is derived from an EMBL/GenBank/DDBJ whole genome shotgun (WGS) entry which is preliminary data.</text>
</comment>
<feature type="region of interest" description="Disordered" evidence="1">
    <location>
        <begin position="710"/>
        <end position="729"/>
    </location>
</feature>
<feature type="compositionally biased region" description="Polar residues" evidence="1">
    <location>
        <begin position="861"/>
        <end position="905"/>
    </location>
</feature>
<feature type="compositionally biased region" description="Polar residues" evidence="1">
    <location>
        <begin position="1339"/>
        <end position="1353"/>
    </location>
</feature>
<feature type="compositionally biased region" description="Polar residues" evidence="1">
    <location>
        <begin position="642"/>
        <end position="662"/>
    </location>
</feature>
<feature type="region of interest" description="Disordered" evidence="1">
    <location>
        <begin position="794"/>
        <end position="831"/>
    </location>
</feature>
<keyword evidence="3" id="KW-1185">Reference proteome</keyword>
<feature type="region of interest" description="Disordered" evidence="1">
    <location>
        <begin position="861"/>
        <end position="1026"/>
    </location>
</feature>
<feature type="compositionally biased region" description="Low complexity" evidence="1">
    <location>
        <begin position="1001"/>
        <end position="1019"/>
    </location>
</feature>
<feature type="compositionally biased region" description="Polar residues" evidence="1">
    <location>
        <begin position="1399"/>
        <end position="1416"/>
    </location>
</feature>
<feature type="compositionally biased region" description="Low complexity" evidence="1">
    <location>
        <begin position="944"/>
        <end position="956"/>
    </location>
</feature>
<gene>
    <name evidence="2" type="ORF">H4219_001656</name>
</gene>
<feature type="region of interest" description="Disordered" evidence="1">
    <location>
        <begin position="334"/>
        <end position="384"/>
    </location>
</feature>
<evidence type="ECO:0000313" key="2">
    <source>
        <dbReference type="EMBL" id="KAJ1919995.1"/>
    </source>
</evidence>
<evidence type="ECO:0000256" key="1">
    <source>
        <dbReference type="SAM" id="MobiDB-lite"/>
    </source>
</evidence>
<feature type="region of interest" description="Disordered" evidence="1">
    <location>
        <begin position="1047"/>
        <end position="1071"/>
    </location>
</feature>
<dbReference type="OrthoDB" id="10690970at2759"/>
<feature type="compositionally biased region" description="Polar residues" evidence="1">
    <location>
        <begin position="1245"/>
        <end position="1269"/>
    </location>
</feature>
<feature type="compositionally biased region" description="Polar residues" evidence="1">
    <location>
        <begin position="1432"/>
        <end position="1452"/>
    </location>
</feature>
<feature type="compositionally biased region" description="Basic and acidic residues" evidence="1">
    <location>
        <begin position="260"/>
        <end position="278"/>
    </location>
</feature>
<feature type="compositionally biased region" description="Low complexity" evidence="1">
    <location>
        <begin position="919"/>
        <end position="934"/>
    </location>
</feature>
<feature type="region of interest" description="Disordered" evidence="1">
    <location>
        <begin position="586"/>
        <end position="670"/>
    </location>
</feature>
<feature type="compositionally biased region" description="Acidic residues" evidence="1">
    <location>
        <begin position="628"/>
        <end position="639"/>
    </location>
</feature>
<feature type="region of interest" description="Disordered" evidence="1">
    <location>
        <begin position="1"/>
        <end position="134"/>
    </location>
</feature>
<feature type="compositionally biased region" description="Polar residues" evidence="1">
    <location>
        <begin position="279"/>
        <end position="291"/>
    </location>
</feature>
<feature type="compositionally biased region" description="Low complexity" evidence="1">
    <location>
        <begin position="356"/>
        <end position="368"/>
    </location>
</feature>
<protein>
    <submittedName>
        <fullName evidence="2">Uncharacterized protein</fullName>
    </submittedName>
</protein>
<evidence type="ECO:0000313" key="3">
    <source>
        <dbReference type="Proteomes" id="UP001150538"/>
    </source>
</evidence>
<organism evidence="2 3">
    <name type="scientific">Mycoemilia scoparia</name>
    <dbReference type="NCBI Taxonomy" id="417184"/>
    <lineage>
        <taxon>Eukaryota</taxon>
        <taxon>Fungi</taxon>
        <taxon>Fungi incertae sedis</taxon>
        <taxon>Zoopagomycota</taxon>
        <taxon>Kickxellomycotina</taxon>
        <taxon>Kickxellomycetes</taxon>
        <taxon>Kickxellales</taxon>
        <taxon>Kickxellaceae</taxon>
        <taxon>Mycoemilia</taxon>
    </lineage>
</organism>
<accession>A0A9W8DQ56</accession>
<name>A0A9W8DQ56_9FUNG</name>